<keyword evidence="9" id="KW-1185">Reference proteome</keyword>
<evidence type="ECO:0000256" key="1">
    <source>
        <dbReference type="ARBA" id="ARBA00010406"/>
    </source>
</evidence>
<feature type="domain" description="Ribonucleotide reductase large subunit C-terminal" evidence="7">
    <location>
        <begin position="139"/>
        <end position="584"/>
    </location>
</feature>
<dbReference type="Pfam" id="PF02867">
    <property type="entry name" value="Ribonuc_red_lgC"/>
    <property type="match status" value="2"/>
</dbReference>
<keyword evidence="3 5" id="KW-0560">Oxidoreductase</keyword>
<comment type="caution">
    <text evidence="8">The sequence shown here is derived from an EMBL/GenBank/DDBJ whole genome shotgun (WGS) entry which is preliminary data.</text>
</comment>
<dbReference type="CDD" id="cd01679">
    <property type="entry name" value="RNR_I"/>
    <property type="match status" value="1"/>
</dbReference>
<comment type="similarity">
    <text evidence="1 5">Belongs to the ribonucleoside diphosphate reductase large chain family.</text>
</comment>
<evidence type="ECO:0000313" key="9">
    <source>
        <dbReference type="Proteomes" id="UP000785679"/>
    </source>
</evidence>
<evidence type="ECO:0000259" key="6">
    <source>
        <dbReference type="Pfam" id="PF00317"/>
    </source>
</evidence>
<sequence length="730" mass="82979">MTIVHPDYSKLAARILVSNLHKQTSSDFLEVSKRLKDFKDKVGRPAPMLADDVYEVIEKNIDQIQARLVYTRDLERAYLLKDGKKIIERPQHMLMRVSLGIHKADLESAFETYDLMSELWFTHATPTLFNSGTPKPQMSSCFLLTMKEDSIDGIFETLKQIAIISKSAGGIGCSITDIRASDSYIRGTNGYSNGLIPMLKVFNDTARYVDQGGGKRRGAFAVYLEPWHADIYDYLQLRKNHGKEEYRARDLFYALWVPDLFMRRVERNEEWTLMCPNECPGLTECWGEEFDKLYTSFEKAGRGRKTVKAQWLWAQIIESQIETGTPYMLYKDTCNRKSNQQNLGTIKSSNLCTEIIEYTSKDEVAVCNLASIGLARFVNRQTREFDYATLHYVTKRITKNLNKVIDANYYPVPEARYSNLKHRPIGIGVQGLADAFQLMKISFEDKRAIQVNELIHETIYHAAMETSMELAKVEGYYESFPGSPLSKGLFQFDLWNVKPCSDRYNWDQLKRDVVQYGARNSLLLAPMPTASTSQILGNNESFEPYTTNVYTRRVLAGEFICVNPHLVSDLIEIGQWTSDVKNALLAIARGPYICQSQSLNVYLAEANFAKMTSMHFYAWKKGLKTGQYYLRTRPSRDAIKFTVNVEQLLSAADSGDTTALLSCLTLNQTAPKEGVEGLSAGAGEDKRDDRYMSISKGTDEDELAALRRKQLLLSEQEVEDVVFECTNCSG</sequence>
<accession>A0A8J8P3H6</accession>
<dbReference type="InterPro" id="IPR000788">
    <property type="entry name" value="RNR_lg_C"/>
</dbReference>
<dbReference type="Gene3D" id="3.20.70.20">
    <property type="match status" value="1"/>
</dbReference>
<dbReference type="InterPro" id="IPR039718">
    <property type="entry name" value="Rrm1"/>
</dbReference>
<dbReference type="AlphaFoldDB" id="A0A8J8P3H6"/>
<dbReference type="OrthoDB" id="3000483at2759"/>
<evidence type="ECO:0000259" key="7">
    <source>
        <dbReference type="Pfam" id="PF02867"/>
    </source>
</evidence>
<dbReference type="PANTHER" id="PTHR11573">
    <property type="entry name" value="RIBONUCLEOSIDE-DIPHOSPHATE REDUCTASE LARGE CHAIN"/>
    <property type="match status" value="1"/>
</dbReference>
<comment type="catalytic activity">
    <reaction evidence="5">
        <text>a 2'-deoxyribonucleoside 5'-diphosphate + [thioredoxin]-disulfide + H2O = a ribonucleoside 5'-diphosphate + [thioredoxin]-dithiol</text>
        <dbReference type="Rhea" id="RHEA:23252"/>
        <dbReference type="Rhea" id="RHEA-COMP:10698"/>
        <dbReference type="Rhea" id="RHEA-COMP:10700"/>
        <dbReference type="ChEBI" id="CHEBI:15377"/>
        <dbReference type="ChEBI" id="CHEBI:29950"/>
        <dbReference type="ChEBI" id="CHEBI:50058"/>
        <dbReference type="ChEBI" id="CHEBI:57930"/>
        <dbReference type="ChEBI" id="CHEBI:73316"/>
        <dbReference type="EC" id="1.17.4.1"/>
    </reaction>
</comment>
<dbReference type="InterPro" id="IPR008926">
    <property type="entry name" value="RNR_R1-su_N"/>
</dbReference>
<evidence type="ECO:0000256" key="4">
    <source>
        <dbReference type="ARBA" id="ARBA00023116"/>
    </source>
</evidence>
<protein>
    <recommendedName>
        <fullName evidence="2 5">Ribonucleoside-diphosphate reductase</fullName>
        <ecNumber evidence="2 5">1.17.4.1</ecNumber>
    </recommendedName>
</protein>
<dbReference type="PANTHER" id="PTHR11573:SF6">
    <property type="entry name" value="RIBONUCLEOSIDE-DIPHOSPHATE REDUCTASE LARGE SUBUNIT"/>
    <property type="match status" value="1"/>
</dbReference>
<dbReference type="Pfam" id="PF00317">
    <property type="entry name" value="Ribonuc_red_lgN"/>
    <property type="match status" value="1"/>
</dbReference>
<keyword evidence="4 5" id="KW-0215">Deoxyribonucleotide synthesis</keyword>
<feature type="domain" description="Ribonucleotide reductase large subunit N-terminal" evidence="6">
    <location>
        <begin position="74"/>
        <end position="135"/>
    </location>
</feature>
<gene>
    <name evidence="8" type="ORF">FGO68_gene4730</name>
</gene>
<dbReference type="GO" id="GO:0005971">
    <property type="term" value="C:ribonucleoside-diphosphate reductase complex"/>
    <property type="evidence" value="ECO:0007669"/>
    <property type="project" value="TreeGrafter"/>
</dbReference>
<evidence type="ECO:0000256" key="5">
    <source>
        <dbReference type="RuleBase" id="RU003410"/>
    </source>
</evidence>
<evidence type="ECO:0000256" key="3">
    <source>
        <dbReference type="ARBA" id="ARBA00023002"/>
    </source>
</evidence>
<dbReference type="InterPro" id="IPR013509">
    <property type="entry name" value="RNR_lsu_N"/>
</dbReference>
<proteinExistence type="inferred from homology"/>
<name>A0A8J8P3H6_HALGN</name>
<dbReference type="SUPFAM" id="SSF51998">
    <property type="entry name" value="PFL-like glycyl radical enzymes"/>
    <property type="match status" value="1"/>
</dbReference>
<comment type="function">
    <text evidence="5">Provides the precursors necessary for DNA synthesis. Catalyzes the biosynthesis of deoxyribonucleotides from the corresponding ribonucleotides.</text>
</comment>
<dbReference type="GO" id="GO:0009263">
    <property type="term" value="P:deoxyribonucleotide biosynthetic process"/>
    <property type="evidence" value="ECO:0007669"/>
    <property type="project" value="UniProtKB-KW"/>
</dbReference>
<feature type="domain" description="Ribonucleotide reductase large subunit C-terminal" evidence="7">
    <location>
        <begin position="586"/>
        <end position="629"/>
    </location>
</feature>
<dbReference type="GO" id="GO:0005524">
    <property type="term" value="F:ATP binding"/>
    <property type="evidence" value="ECO:0007669"/>
    <property type="project" value="InterPro"/>
</dbReference>
<evidence type="ECO:0000256" key="2">
    <source>
        <dbReference type="ARBA" id="ARBA00012274"/>
    </source>
</evidence>
<dbReference type="SUPFAM" id="SSF48168">
    <property type="entry name" value="R1 subunit of ribonucleotide reductase, N-terminal domain"/>
    <property type="match status" value="1"/>
</dbReference>
<dbReference type="InterPro" id="IPR013346">
    <property type="entry name" value="NrdE_NrdA_C"/>
</dbReference>
<reference evidence="8" key="1">
    <citation type="submission" date="2019-06" db="EMBL/GenBank/DDBJ databases">
        <authorList>
            <person name="Zheng W."/>
        </authorList>
    </citation>
    <scope>NUCLEOTIDE SEQUENCE</scope>
    <source>
        <strain evidence="8">QDHG01</strain>
    </source>
</reference>
<dbReference type="GO" id="GO:0004748">
    <property type="term" value="F:ribonucleoside-diphosphate reductase activity, thioredoxin disulfide as acceptor"/>
    <property type="evidence" value="ECO:0007669"/>
    <property type="project" value="UniProtKB-EC"/>
</dbReference>
<dbReference type="EC" id="1.17.4.1" evidence="2 5"/>
<dbReference type="UniPathway" id="UPA00326"/>
<evidence type="ECO:0000313" key="8">
    <source>
        <dbReference type="EMBL" id="TNV84926.1"/>
    </source>
</evidence>
<dbReference type="Proteomes" id="UP000785679">
    <property type="component" value="Unassembled WGS sequence"/>
</dbReference>
<dbReference type="NCBIfam" id="TIGR02506">
    <property type="entry name" value="NrdE_NrdA"/>
    <property type="match status" value="1"/>
</dbReference>
<organism evidence="8 9">
    <name type="scientific">Halteria grandinella</name>
    <dbReference type="NCBI Taxonomy" id="5974"/>
    <lineage>
        <taxon>Eukaryota</taxon>
        <taxon>Sar</taxon>
        <taxon>Alveolata</taxon>
        <taxon>Ciliophora</taxon>
        <taxon>Intramacronucleata</taxon>
        <taxon>Spirotrichea</taxon>
        <taxon>Stichotrichia</taxon>
        <taxon>Sporadotrichida</taxon>
        <taxon>Halteriidae</taxon>
        <taxon>Halteria</taxon>
    </lineage>
</organism>
<dbReference type="EMBL" id="RRYP01002304">
    <property type="protein sequence ID" value="TNV84926.1"/>
    <property type="molecule type" value="Genomic_DNA"/>
</dbReference>
<dbReference type="PRINTS" id="PR01183">
    <property type="entry name" value="RIBORDTASEM1"/>
</dbReference>